<reference evidence="1 2" key="1">
    <citation type="submission" date="2023-06" db="EMBL/GenBank/DDBJ databases">
        <title>Draft Genome Sequences of lactic acid bacteria strains isolated from fermented milk products.</title>
        <authorList>
            <person name="Elcheninov A.G."/>
            <person name="Klyukina A."/>
            <person name="Zayulina K.S."/>
            <person name="Gavirova L.A."/>
            <person name="Shcherbakova P.A."/>
            <person name="Shestakov A.I."/>
            <person name="Kublanov I.V."/>
            <person name="Kochetkova T.V."/>
        </authorList>
    </citation>
    <scope>NUCLEOTIDE SEQUENCE [LARGE SCALE GENOMIC DNA]</scope>
    <source>
        <strain evidence="1 2">TOM.81</strain>
    </source>
</reference>
<organism evidence="1 2">
    <name type="scientific">Leuconostoc falkenbergense</name>
    <dbReference type="NCBI Taxonomy" id="2766470"/>
    <lineage>
        <taxon>Bacteria</taxon>
        <taxon>Bacillati</taxon>
        <taxon>Bacillota</taxon>
        <taxon>Bacilli</taxon>
        <taxon>Lactobacillales</taxon>
        <taxon>Lactobacillaceae</taxon>
        <taxon>Leuconostoc</taxon>
    </lineage>
</organism>
<proteinExistence type="predicted"/>
<dbReference type="EMBL" id="JAUCAQ010000012">
    <property type="protein sequence ID" value="MDM7646655.1"/>
    <property type="molecule type" value="Genomic_DNA"/>
</dbReference>
<keyword evidence="2" id="KW-1185">Reference proteome</keyword>
<evidence type="ECO:0000313" key="1">
    <source>
        <dbReference type="EMBL" id="MDM7646655.1"/>
    </source>
</evidence>
<protein>
    <submittedName>
        <fullName evidence="1">Uncharacterized protein</fullName>
    </submittedName>
</protein>
<sequence length="148" mass="17149">MNLKQIQNVSLLYAHAFGVNPKIVVSDKNNISFMANFIDYHDGKCWTHYTDSDGDTQTISIDQATNSERLIDFLTEFKNAHYIKFAHRWPKLSDAEKFEKIIDFVNSHKDDLININDWPSNIVLLDSNQPLKVILFKPDDEFTIIGMQ</sequence>
<name>A0ABT7RZB0_9LACO</name>
<dbReference type="Proteomes" id="UP001242903">
    <property type="component" value="Unassembled WGS sequence"/>
</dbReference>
<accession>A0ABT7RZB0</accession>
<comment type="caution">
    <text evidence="1">The sequence shown here is derived from an EMBL/GenBank/DDBJ whole genome shotgun (WGS) entry which is preliminary data.</text>
</comment>
<evidence type="ECO:0000313" key="2">
    <source>
        <dbReference type="Proteomes" id="UP001242903"/>
    </source>
</evidence>
<gene>
    <name evidence="1" type="ORF">QUE93_06455</name>
</gene>
<dbReference type="RefSeq" id="WP_260353464.1">
    <property type="nucleotide sequence ID" value="NZ_JAUCAQ010000012.1"/>
</dbReference>